<reference evidence="3" key="2">
    <citation type="submission" date="2012-09" db="EMBL/GenBank/DDBJ databases">
        <title>The complete sequence of Psychroflexus torquis an extreme psychrophile from sea-ice that is stimulated by light.</title>
        <authorList>
            <person name="Feng S."/>
            <person name="Powell S.M."/>
            <person name="Bowman J.P."/>
        </authorList>
    </citation>
    <scope>NUCLEOTIDE SEQUENCE [LARGE SCALE GENOMIC DNA]</scope>
    <source>
        <strain evidence="3">ATCC 700755</strain>
    </source>
</reference>
<evidence type="ECO:0000256" key="2">
    <source>
        <dbReference type="SAM" id="SignalP"/>
    </source>
</evidence>
<keyword evidence="3" id="KW-0413">Isomerase</keyword>
<evidence type="ECO:0000313" key="4">
    <source>
        <dbReference type="Proteomes" id="UP000008514"/>
    </source>
</evidence>
<dbReference type="EMBL" id="CP003879">
    <property type="protein sequence ID" value="AFU67544.1"/>
    <property type="molecule type" value="Genomic_DNA"/>
</dbReference>
<dbReference type="KEGG" id="ptq:P700755_000521"/>
<dbReference type="PANTHER" id="PTHR15337">
    <property type="entry name" value="ANTERIOR GRADIENT PROTEIN-RELATED"/>
    <property type="match status" value="1"/>
</dbReference>
<dbReference type="InterPro" id="IPR036249">
    <property type="entry name" value="Thioredoxin-like_sf"/>
</dbReference>
<dbReference type="OrthoDB" id="981626at2"/>
<accession>K4IAU7</accession>
<evidence type="ECO:0000256" key="1">
    <source>
        <dbReference type="ARBA" id="ARBA00022729"/>
    </source>
</evidence>
<dbReference type="InterPro" id="IPR051099">
    <property type="entry name" value="AGR/TXD"/>
</dbReference>
<dbReference type="Gene3D" id="3.40.30.10">
    <property type="entry name" value="Glutaredoxin"/>
    <property type="match status" value="1"/>
</dbReference>
<keyword evidence="4" id="KW-1185">Reference proteome</keyword>
<reference evidence="3" key="1">
    <citation type="submission" date="2006-03" db="EMBL/GenBank/DDBJ databases">
        <authorList>
            <person name="Bowman J."/>
            <person name="Ferriera S."/>
            <person name="Johnson J."/>
            <person name="Kravitz S."/>
            <person name="Halpern A."/>
            <person name="Remington K."/>
            <person name="Beeson K."/>
            <person name="Tran B."/>
            <person name="Rogers Y.-H."/>
            <person name="Friedman R."/>
            <person name="Venter J.C."/>
        </authorList>
    </citation>
    <scope>NUCLEOTIDE SEQUENCE [LARGE SCALE GENOMIC DNA]</scope>
    <source>
        <strain evidence="3">ATCC 700755</strain>
    </source>
</reference>
<dbReference type="eggNOG" id="COG0526">
    <property type="taxonomic scope" value="Bacteria"/>
</dbReference>
<dbReference type="PANTHER" id="PTHR15337:SF11">
    <property type="entry name" value="THIOREDOXIN DOMAIN-CONTAINING PROTEIN"/>
    <property type="match status" value="1"/>
</dbReference>
<dbReference type="Proteomes" id="UP000008514">
    <property type="component" value="Chromosome"/>
</dbReference>
<feature type="chain" id="PRO_5003878977" evidence="2">
    <location>
        <begin position="19"/>
        <end position="142"/>
    </location>
</feature>
<feature type="signal peptide" evidence="2">
    <location>
        <begin position="1"/>
        <end position="18"/>
    </location>
</feature>
<dbReference type="HOGENOM" id="CLU_090389_8_1_10"/>
<dbReference type="RefSeq" id="WP_015023162.1">
    <property type="nucleotide sequence ID" value="NC_018721.1"/>
</dbReference>
<dbReference type="AlphaFoldDB" id="K4IAU7"/>
<dbReference type="GO" id="GO:0016853">
    <property type="term" value="F:isomerase activity"/>
    <property type="evidence" value="ECO:0007669"/>
    <property type="project" value="UniProtKB-KW"/>
</dbReference>
<sequence>MKLTALIMFLCLGLTSFAQDWTYDIEEAKTQAKKNNKDILLLFSGSDWCAPCIKLDRQIWQSEQFKAHASEKLILVRADFPRRKSNKPSKAIQDKNNALAAEYNTSGYFPFVLLLNSEGEVLNKLGYKNISPNDYITAIYAK</sequence>
<evidence type="ECO:0000313" key="3">
    <source>
        <dbReference type="EMBL" id="AFU67544.1"/>
    </source>
</evidence>
<gene>
    <name evidence="3" type="ordered locus">P700755_000521</name>
</gene>
<keyword evidence="1 2" id="KW-0732">Signal</keyword>
<name>K4IAU7_PSYTT</name>
<dbReference type="Pfam" id="PF13899">
    <property type="entry name" value="Thioredoxin_7"/>
    <property type="match status" value="1"/>
</dbReference>
<protein>
    <submittedName>
        <fullName evidence="3">Thioredoxin disulfide isomerase, putative</fullName>
    </submittedName>
</protein>
<proteinExistence type="predicted"/>
<organism evidence="3 4">
    <name type="scientific">Psychroflexus torquis (strain ATCC 700755 / CIP 106069 / ACAM 623)</name>
    <dbReference type="NCBI Taxonomy" id="313595"/>
    <lineage>
        <taxon>Bacteria</taxon>
        <taxon>Pseudomonadati</taxon>
        <taxon>Bacteroidota</taxon>
        <taxon>Flavobacteriia</taxon>
        <taxon>Flavobacteriales</taxon>
        <taxon>Flavobacteriaceae</taxon>
        <taxon>Psychroflexus</taxon>
    </lineage>
</organism>
<dbReference type="SUPFAM" id="SSF52833">
    <property type="entry name" value="Thioredoxin-like"/>
    <property type="match status" value="1"/>
</dbReference>
<dbReference type="STRING" id="313595.P700755_000521"/>